<dbReference type="InterPro" id="IPR020846">
    <property type="entry name" value="MFS_dom"/>
</dbReference>
<evidence type="ECO:0000256" key="7">
    <source>
        <dbReference type="SAM" id="Phobius"/>
    </source>
</evidence>
<dbReference type="SUPFAM" id="SSF103473">
    <property type="entry name" value="MFS general substrate transporter"/>
    <property type="match status" value="1"/>
</dbReference>
<evidence type="ECO:0000313" key="9">
    <source>
        <dbReference type="EMBL" id="HJA05913.1"/>
    </source>
</evidence>
<evidence type="ECO:0000256" key="2">
    <source>
        <dbReference type="ARBA" id="ARBA00008335"/>
    </source>
</evidence>
<dbReference type="InterPro" id="IPR036259">
    <property type="entry name" value="MFS_trans_sf"/>
</dbReference>
<dbReference type="PANTHER" id="PTHR23514:SF3">
    <property type="entry name" value="BYPASS OF STOP CODON PROTEIN 6"/>
    <property type="match status" value="1"/>
</dbReference>
<dbReference type="Gene3D" id="1.20.1250.20">
    <property type="entry name" value="MFS general substrate transporter like domains"/>
    <property type="match status" value="2"/>
</dbReference>
<reference evidence="9" key="1">
    <citation type="journal article" date="2021" name="PeerJ">
        <title>Extensive microbial diversity within the chicken gut microbiome revealed by metagenomics and culture.</title>
        <authorList>
            <person name="Gilroy R."/>
            <person name="Ravi A."/>
            <person name="Getino M."/>
            <person name="Pursley I."/>
            <person name="Horton D.L."/>
            <person name="Alikhan N.F."/>
            <person name="Baker D."/>
            <person name="Gharbi K."/>
            <person name="Hall N."/>
            <person name="Watson M."/>
            <person name="Adriaenssens E.M."/>
            <person name="Foster-Nyarko E."/>
            <person name="Jarju S."/>
            <person name="Secka A."/>
            <person name="Antonio M."/>
            <person name="Oren A."/>
            <person name="Chaudhuri R.R."/>
            <person name="La Ragione R."/>
            <person name="Hildebrand F."/>
            <person name="Pallen M.J."/>
        </authorList>
    </citation>
    <scope>NUCLEOTIDE SEQUENCE</scope>
    <source>
        <strain evidence="9">ChiSjej2B20-11307</strain>
    </source>
</reference>
<keyword evidence="6 7" id="KW-0472">Membrane</keyword>
<protein>
    <submittedName>
        <fullName evidence="9">MFS transporter</fullName>
    </submittedName>
</protein>
<comment type="subcellular location">
    <subcellularLocation>
        <location evidence="1">Cell membrane</location>
        <topology evidence="1">Multi-pass membrane protein</topology>
    </subcellularLocation>
</comment>
<feature type="transmembrane region" description="Helical" evidence="7">
    <location>
        <begin position="277"/>
        <end position="296"/>
    </location>
</feature>
<dbReference type="InterPro" id="IPR011701">
    <property type="entry name" value="MFS"/>
</dbReference>
<feature type="transmembrane region" description="Helical" evidence="7">
    <location>
        <begin position="207"/>
        <end position="229"/>
    </location>
</feature>
<dbReference type="EMBL" id="DXAK01000008">
    <property type="protein sequence ID" value="HJA05913.1"/>
    <property type="molecule type" value="Genomic_DNA"/>
</dbReference>
<feature type="transmembrane region" description="Helical" evidence="7">
    <location>
        <begin position="361"/>
        <end position="380"/>
    </location>
</feature>
<dbReference type="PROSITE" id="PS00216">
    <property type="entry name" value="SUGAR_TRANSPORT_1"/>
    <property type="match status" value="1"/>
</dbReference>
<dbReference type="AlphaFoldDB" id="A0A9D2KJZ4"/>
<proteinExistence type="inferred from homology"/>
<keyword evidence="5 7" id="KW-1133">Transmembrane helix</keyword>
<feature type="transmembrane region" description="Helical" evidence="7">
    <location>
        <begin position="166"/>
        <end position="186"/>
    </location>
</feature>
<evidence type="ECO:0000313" key="10">
    <source>
        <dbReference type="Proteomes" id="UP000824223"/>
    </source>
</evidence>
<keyword evidence="4 7" id="KW-0812">Transmembrane</keyword>
<evidence type="ECO:0000256" key="1">
    <source>
        <dbReference type="ARBA" id="ARBA00004651"/>
    </source>
</evidence>
<evidence type="ECO:0000259" key="8">
    <source>
        <dbReference type="PROSITE" id="PS50850"/>
    </source>
</evidence>
<evidence type="ECO:0000256" key="3">
    <source>
        <dbReference type="ARBA" id="ARBA00022448"/>
    </source>
</evidence>
<feature type="transmembrane region" description="Helical" evidence="7">
    <location>
        <begin position="12"/>
        <end position="31"/>
    </location>
</feature>
<organism evidence="9 10">
    <name type="scientific">Candidatus Mediterraneibacter pullicola</name>
    <dbReference type="NCBI Taxonomy" id="2838682"/>
    <lineage>
        <taxon>Bacteria</taxon>
        <taxon>Bacillati</taxon>
        <taxon>Bacillota</taxon>
        <taxon>Clostridia</taxon>
        <taxon>Lachnospirales</taxon>
        <taxon>Lachnospiraceae</taxon>
        <taxon>Mediterraneibacter</taxon>
    </lineage>
</organism>
<evidence type="ECO:0000256" key="5">
    <source>
        <dbReference type="ARBA" id="ARBA00022989"/>
    </source>
</evidence>
<feature type="transmembrane region" description="Helical" evidence="7">
    <location>
        <begin position="335"/>
        <end position="355"/>
    </location>
</feature>
<feature type="transmembrane region" description="Helical" evidence="7">
    <location>
        <begin position="76"/>
        <end position="94"/>
    </location>
</feature>
<evidence type="ECO:0000256" key="6">
    <source>
        <dbReference type="ARBA" id="ARBA00023136"/>
    </source>
</evidence>
<sequence length="396" mass="42016">MNKKYLPSALILYLNYFIHGIGCSILSQQVVKELLAEQWGTGDVMGVTAIAAALGLGRLISLPFAGPLSDKLGRRLSVLIGCASYVIFFVGIAFSPNTTVAYVAAVLGGIANSFLDTATYPAVAEIIYKYTGVATMGIKFFISIAQLLIPFFLGLCAGTSMSYLMLPLICGIVIAVLGVLAIFAPLPKVEGVGKGESFLNNLKNAHFSLESVALILIGFTCTATFQLWLNCAQTFGTEVAGIASDEVSMMQTYYSAGTLVALVITSILIMKFKQVRFLVIYPVISAVMLVMVYVIRTPMICYVGAFVLGYAAAGGVLQMATAVVNDLFPKIKGTITSLVMIASSLCNYTILTAAAKMTASGVIVMNIVITVIGILLAVFVNARYGVLLKNSEASDK</sequence>
<dbReference type="Pfam" id="PF07690">
    <property type="entry name" value="MFS_1"/>
    <property type="match status" value="1"/>
</dbReference>
<feature type="transmembrane region" description="Helical" evidence="7">
    <location>
        <begin position="253"/>
        <end position="270"/>
    </location>
</feature>
<accession>A0A9D2KJZ4</accession>
<dbReference type="GO" id="GO:0022857">
    <property type="term" value="F:transmembrane transporter activity"/>
    <property type="evidence" value="ECO:0007669"/>
    <property type="project" value="InterPro"/>
</dbReference>
<name>A0A9D2KJZ4_9FIRM</name>
<dbReference type="PROSITE" id="PS50850">
    <property type="entry name" value="MFS"/>
    <property type="match status" value="1"/>
</dbReference>
<dbReference type="InterPro" id="IPR005829">
    <property type="entry name" value="Sugar_transporter_CS"/>
</dbReference>
<dbReference type="Proteomes" id="UP000824223">
    <property type="component" value="Unassembled WGS sequence"/>
</dbReference>
<dbReference type="InterPro" id="IPR051788">
    <property type="entry name" value="MFS_Transporter"/>
</dbReference>
<comment type="caution">
    <text evidence="9">The sequence shown here is derived from an EMBL/GenBank/DDBJ whole genome shotgun (WGS) entry which is preliminary data.</text>
</comment>
<keyword evidence="3" id="KW-0813">Transport</keyword>
<feature type="domain" description="Major facilitator superfamily (MFS) profile" evidence="8">
    <location>
        <begin position="8"/>
        <end position="385"/>
    </location>
</feature>
<feature type="transmembrane region" description="Helical" evidence="7">
    <location>
        <begin position="43"/>
        <end position="64"/>
    </location>
</feature>
<dbReference type="GO" id="GO:0005886">
    <property type="term" value="C:plasma membrane"/>
    <property type="evidence" value="ECO:0007669"/>
    <property type="project" value="UniProtKB-SubCell"/>
</dbReference>
<evidence type="ECO:0000256" key="4">
    <source>
        <dbReference type="ARBA" id="ARBA00022692"/>
    </source>
</evidence>
<gene>
    <name evidence="9" type="ORF">H9798_02015</name>
</gene>
<feature type="transmembrane region" description="Helical" evidence="7">
    <location>
        <begin position="100"/>
        <end position="128"/>
    </location>
</feature>
<reference evidence="9" key="2">
    <citation type="submission" date="2021-04" db="EMBL/GenBank/DDBJ databases">
        <authorList>
            <person name="Gilroy R."/>
        </authorList>
    </citation>
    <scope>NUCLEOTIDE SEQUENCE</scope>
    <source>
        <strain evidence="9">ChiSjej2B20-11307</strain>
    </source>
</reference>
<feature type="transmembrane region" description="Helical" evidence="7">
    <location>
        <begin position="302"/>
        <end position="323"/>
    </location>
</feature>
<dbReference type="PANTHER" id="PTHR23514">
    <property type="entry name" value="BYPASS OF STOP CODON PROTEIN 6"/>
    <property type="match status" value="1"/>
</dbReference>
<comment type="similarity">
    <text evidence="2">Belongs to the major facilitator superfamily.</text>
</comment>